<accession>A0A6J6ZDU6</accession>
<keyword evidence="1" id="KW-0472">Membrane</keyword>
<dbReference type="AlphaFoldDB" id="A0A6J6ZDU6"/>
<keyword evidence="1" id="KW-1133">Transmembrane helix</keyword>
<sequence length="211" mass="21987">MGQVSGVAHPMGPEPPWVYWLRRAIILLAVLTLLVGVFWLVTGRGSSRTGSTPVAVSPSAAATANSAASPTSTASPEPATPTDCLDSAIVVEASTDSSKYVVGEAPQLTLTIGNIGEVSCLRDVGPKANELEITSGGYHVWSSDDCNASNKSKIAVLKPGEKVASSITWDGQTTQKGCPSDGKAAKQGRYDLIARNVDVKSEKAKFTLSKK</sequence>
<organism evidence="2">
    <name type="scientific">freshwater metagenome</name>
    <dbReference type="NCBI Taxonomy" id="449393"/>
    <lineage>
        <taxon>unclassified sequences</taxon>
        <taxon>metagenomes</taxon>
        <taxon>ecological metagenomes</taxon>
    </lineage>
</organism>
<reference evidence="2" key="1">
    <citation type="submission" date="2020-05" db="EMBL/GenBank/DDBJ databases">
        <authorList>
            <person name="Chiriac C."/>
            <person name="Salcher M."/>
            <person name="Ghai R."/>
            <person name="Kavagutti S V."/>
        </authorList>
    </citation>
    <scope>NUCLEOTIDE SEQUENCE</scope>
</reference>
<proteinExistence type="predicted"/>
<evidence type="ECO:0000313" key="2">
    <source>
        <dbReference type="EMBL" id="CAB4818985.1"/>
    </source>
</evidence>
<dbReference type="EMBL" id="CAFABK010000001">
    <property type="protein sequence ID" value="CAB4818985.1"/>
    <property type="molecule type" value="Genomic_DNA"/>
</dbReference>
<keyword evidence="1" id="KW-0812">Transmembrane</keyword>
<protein>
    <submittedName>
        <fullName evidence="2">Unannotated protein</fullName>
    </submittedName>
</protein>
<evidence type="ECO:0000256" key="1">
    <source>
        <dbReference type="SAM" id="Phobius"/>
    </source>
</evidence>
<gene>
    <name evidence="2" type="ORF">UFOPK3204_00031</name>
</gene>
<name>A0A6J6ZDU6_9ZZZZ</name>
<feature type="transmembrane region" description="Helical" evidence="1">
    <location>
        <begin position="20"/>
        <end position="41"/>
    </location>
</feature>